<accession>A0A6L6PDT4</accession>
<keyword evidence="2" id="KW-1185">Reference proteome</keyword>
<comment type="caution">
    <text evidence="1">The sequence shown here is derived from an EMBL/GenBank/DDBJ whole genome shotgun (WGS) entry which is preliminary data.</text>
</comment>
<reference evidence="1 2" key="1">
    <citation type="submission" date="2019-11" db="EMBL/GenBank/DDBJ databases">
        <title>Type strains purchased from KCTC, JCM and DSMZ.</title>
        <authorList>
            <person name="Lu H."/>
        </authorList>
    </citation>
    <scope>NUCLEOTIDE SEQUENCE [LARGE SCALE GENOMIC DNA]</scope>
    <source>
        <strain evidence="1 2">KCTC 22382</strain>
    </source>
</reference>
<dbReference type="OrthoDB" id="9803907at2"/>
<organism evidence="1 2">
    <name type="scientific">Duganella radicis</name>
    <dbReference type="NCBI Taxonomy" id="551988"/>
    <lineage>
        <taxon>Bacteria</taxon>
        <taxon>Pseudomonadati</taxon>
        <taxon>Pseudomonadota</taxon>
        <taxon>Betaproteobacteria</taxon>
        <taxon>Burkholderiales</taxon>
        <taxon>Oxalobacteraceae</taxon>
        <taxon>Telluria group</taxon>
        <taxon>Duganella</taxon>
    </lineage>
</organism>
<evidence type="ECO:0000313" key="1">
    <source>
        <dbReference type="EMBL" id="MTV36741.1"/>
    </source>
</evidence>
<dbReference type="SUPFAM" id="SSF56059">
    <property type="entry name" value="Glutathione synthetase ATP-binding domain-like"/>
    <property type="match status" value="1"/>
</dbReference>
<dbReference type="RefSeq" id="WP_155462093.1">
    <property type="nucleotide sequence ID" value="NZ_WNKY01000002.1"/>
</dbReference>
<proteinExistence type="predicted"/>
<evidence type="ECO:0000313" key="2">
    <source>
        <dbReference type="Proteomes" id="UP000475582"/>
    </source>
</evidence>
<evidence type="ECO:0008006" key="3">
    <source>
        <dbReference type="Google" id="ProtNLM"/>
    </source>
</evidence>
<gene>
    <name evidence="1" type="ORF">GM676_03965</name>
</gene>
<dbReference type="Proteomes" id="UP000475582">
    <property type="component" value="Unassembled WGS sequence"/>
</dbReference>
<dbReference type="EMBL" id="WNKY01000002">
    <property type="protein sequence ID" value="MTV36741.1"/>
    <property type="molecule type" value="Genomic_DNA"/>
</dbReference>
<sequence length="315" mass="33963">MELLILAHAPTRILEQGLLPAAADLQLKVTILTDCVGEHIVRARHSPLYGQCELGECDVFNPLAVARFLSVHGRRVDGVLAAHAVLHASAAVSAASLGLPGASWRPAVRHDQRRDPVAVPHARRIIDCAEPPAGIGADWFPASVQPLEGGAASGGAIVRDMEELRRSLGALRHGYALVEKHRDDEVVYALDALATTEGFAILSGSRIAFDQDPQRTKRVQSFMPRPPRCDELLTLLQPHELGLGRHHVEYALSPAGLRLRDIHNGLHDDESELALDDRLDGNLFAAVLKTSLGLPVTPPHLLHIDAPAAVARETA</sequence>
<name>A0A6L6PDT4_9BURK</name>
<dbReference type="AlphaFoldDB" id="A0A6L6PDT4"/>
<protein>
    <recommendedName>
        <fullName evidence="3">ATP-grasp domain-containing protein</fullName>
    </recommendedName>
</protein>